<dbReference type="Pfam" id="PF01555">
    <property type="entry name" value="N6_N4_Mtase"/>
    <property type="match status" value="1"/>
</dbReference>
<sequence length="881" mass="99829">MNLPLSYKDFLRAKIIMAPVGGFEIEDSDINPLLKPHQRAIVKWAILGGRRAIFAAFGLGKTIIQLEILRIVRNRFGGKALICAPLGVRREFFRDAHVLETGDDDAITDAQRAELRAWLEGHPECLPRLKFIRSIDEAEDGWTHITNYETVRDGKLDPRQFDAASLDEASCLRGFGGTKTFREFMRLFDGIRFKFVATATPSPNEYIEMLAYSAFLEVMDVGQAKTRFFRRNSEKADQLTIHAHKQQEFWLWVASWGLFVQRPSDLGFSDEGYELPGLDVHWHEILADHENAGVEKSGQGRLLRNAAASLSEAAREKRDSLAGRVAKMLELRAIDPGAHRVIWHDLEAERHAIETAIKGVATVYGSQDLEERETLLADFAEGRSAELAGKPSMLGSGSNFQRHCHWEIFLGIGFKFNDFIQAVHRCYRFLQKHTVRVDLIYTEAERPVRDVLEAKWRRHDEQVAIMTDIIRKYGLSSAAMAQTLQRAMGVERVEVSGEGYRLVNNDCVQECQAMEANSVDLIVTSIPFSTQYEYSPNYADFGHTDDNEHFWRQMDFLIPELFRVLKPGRVAAIHVKDRIVPGGMNGLGFQTVYPFADDCTVHFRNSGFAFLSRKTITTDVVRENNQTYRLGWTEQCKDGSRMGNGLPEYLLIFRKPPSDNSNGYADDPVVKAKKEWSGDRWSVQQAPGDAYSRARWQLDAHGYTRSSGERLLAPEELHALDANVIFKLWKKFGLSTVYDFEHHVRIAESLEEVGALPSTFMLLPPHSPHDDVWTDIARMLSMNTLQAQAGREMHLCPLQFDIVDRAITQYSEPGELVFDPFGGLMTVPYRAIKLKRRGAAVELNPTYFLDGCEYVASMAREMAMPSLFDLMESEAPGIAAE</sequence>
<dbReference type="InterPro" id="IPR029063">
    <property type="entry name" value="SAM-dependent_MTases_sf"/>
</dbReference>
<dbReference type="GO" id="GO:0008170">
    <property type="term" value="F:N-methyltransferase activity"/>
    <property type="evidence" value="ECO:0007669"/>
    <property type="project" value="InterPro"/>
</dbReference>
<evidence type="ECO:0000256" key="3">
    <source>
        <dbReference type="ARBA" id="ARBA00022679"/>
    </source>
</evidence>
<keyword evidence="3" id="KW-0808">Transferase</keyword>
<dbReference type="SUPFAM" id="SSF53335">
    <property type="entry name" value="S-adenosyl-L-methionine-dependent methyltransferases"/>
    <property type="match status" value="1"/>
</dbReference>
<dbReference type="KEGG" id="yti:FNA67_09525"/>
<dbReference type="Proteomes" id="UP000321062">
    <property type="component" value="Chromosome"/>
</dbReference>
<dbReference type="InterPro" id="IPR001091">
    <property type="entry name" value="RM_Methyltransferase"/>
</dbReference>
<dbReference type="EC" id="2.1.1.72" evidence="1"/>
<gene>
    <name evidence="6" type="ORF">FNA67_09525</name>
</gene>
<keyword evidence="2 6" id="KW-0489">Methyltransferase</keyword>
<feature type="domain" description="DNA methylase N-4/N-6" evidence="5">
    <location>
        <begin position="519"/>
        <end position="848"/>
    </location>
</feature>
<accession>A0A5B9DM76</accession>
<dbReference type="REBASE" id="353247">
    <property type="entry name" value="M2.Ytifig4ORF9520P"/>
</dbReference>
<comment type="catalytic activity">
    <reaction evidence="4">
        <text>a 2'-deoxyadenosine in DNA + S-adenosyl-L-methionine = an N(6)-methyl-2'-deoxyadenosine in DNA + S-adenosyl-L-homocysteine + H(+)</text>
        <dbReference type="Rhea" id="RHEA:15197"/>
        <dbReference type="Rhea" id="RHEA-COMP:12418"/>
        <dbReference type="Rhea" id="RHEA-COMP:12419"/>
        <dbReference type="ChEBI" id="CHEBI:15378"/>
        <dbReference type="ChEBI" id="CHEBI:57856"/>
        <dbReference type="ChEBI" id="CHEBI:59789"/>
        <dbReference type="ChEBI" id="CHEBI:90615"/>
        <dbReference type="ChEBI" id="CHEBI:90616"/>
        <dbReference type="EC" id="2.1.1.72"/>
    </reaction>
</comment>
<proteinExistence type="predicted"/>
<dbReference type="Gene3D" id="3.40.50.150">
    <property type="entry name" value="Vaccinia Virus protein VP39"/>
    <property type="match status" value="1"/>
</dbReference>
<dbReference type="GO" id="GO:0009007">
    <property type="term" value="F:site-specific DNA-methyltransferase (adenine-specific) activity"/>
    <property type="evidence" value="ECO:0007669"/>
    <property type="project" value="UniProtKB-EC"/>
</dbReference>
<evidence type="ECO:0000313" key="6">
    <source>
        <dbReference type="EMBL" id="QEE20400.1"/>
    </source>
</evidence>
<organism evidence="6 7">
    <name type="scientific">Paradevosia tibetensis</name>
    <dbReference type="NCBI Taxonomy" id="1447062"/>
    <lineage>
        <taxon>Bacteria</taxon>
        <taxon>Pseudomonadati</taxon>
        <taxon>Pseudomonadota</taxon>
        <taxon>Alphaproteobacteria</taxon>
        <taxon>Hyphomicrobiales</taxon>
        <taxon>Devosiaceae</taxon>
        <taxon>Paradevosia</taxon>
    </lineage>
</organism>
<evidence type="ECO:0000259" key="5">
    <source>
        <dbReference type="Pfam" id="PF01555"/>
    </source>
</evidence>
<dbReference type="EMBL" id="CP041690">
    <property type="protein sequence ID" value="QEE20400.1"/>
    <property type="molecule type" value="Genomic_DNA"/>
</dbReference>
<dbReference type="AlphaFoldDB" id="A0A5B9DM76"/>
<protein>
    <recommendedName>
        <fullName evidence="1">site-specific DNA-methyltransferase (adenine-specific)</fullName>
        <ecNumber evidence="1">2.1.1.72</ecNumber>
    </recommendedName>
</protein>
<evidence type="ECO:0000256" key="4">
    <source>
        <dbReference type="ARBA" id="ARBA00047942"/>
    </source>
</evidence>
<dbReference type="InterPro" id="IPR027417">
    <property type="entry name" value="P-loop_NTPase"/>
</dbReference>
<reference evidence="6 7" key="1">
    <citation type="journal article" date="2015" name="Int. J. Syst. Evol. Microbiol.">
        <title>Youhaiella tibetensis gen. nov., sp. nov., isolated from subsurface sediment.</title>
        <authorList>
            <person name="Wang Y.X."/>
            <person name="Huang F.Q."/>
            <person name="Nogi Y."/>
            <person name="Pang S.J."/>
            <person name="Wang P.K."/>
            <person name="Lv J."/>
        </authorList>
    </citation>
    <scope>NUCLEOTIDE SEQUENCE [LARGE SCALE GENOMIC DNA]</scope>
    <source>
        <strain evidence="7">fig4</strain>
    </source>
</reference>
<dbReference type="InterPro" id="IPR002941">
    <property type="entry name" value="DNA_methylase_N4/N6"/>
</dbReference>
<evidence type="ECO:0000256" key="2">
    <source>
        <dbReference type="ARBA" id="ARBA00022603"/>
    </source>
</evidence>
<dbReference type="RefSeq" id="WP_147655873.1">
    <property type="nucleotide sequence ID" value="NZ_BMFM01000001.1"/>
</dbReference>
<dbReference type="GO" id="GO:0032259">
    <property type="term" value="P:methylation"/>
    <property type="evidence" value="ECO:0007669"/>
    <property type="project" value="UniProtKB-KW"/>
</dbReference>
<dbReference type="PRINTS" id="PR00508">
    <property type="entry name" value="S21N4MTFRASE"/>
</dbReference>
<evidence type="ECO:0000256" key="1">
    <source>
        <dbReference type="ARBA" id="ARBA00011900"/>
    </source>
</evidence>
<dbReference type="SUPFAM" id="SSF52540">
    <property type="entry name" value="P-loop containing nucleoside triphosphate hydrolases"/>
    <property type="match status" value="2"/>
</dbReference>
<dbReference type="GO" id="GO:0003677">
    <property type="term" value="F:DNA binding"/>
    <property type="evidence" value="ECO:0007669"/>
    <property type="project" value="InterPro"/>
</dbReference>
<dbReference type="OrthoDB" id="9800801at2"/>
<dbReference type="Gene3D" id="3.40.50.300">
    <property type="entry name" value="P-loop containing nucleotide triphosphate hydrolases"/>
    <property type="match status" value="2"/>
</dbReference>
<name>A0A5B9DM76_9HYPH</name>
<keyword evidence="7" id="KW-1185">Reference proteome</keyword>
<evidence type="ECO:0000313" key="7">
    <source>
        <dbReference type="Proteomes" id="UP000321062"/>
    </source>
</evidence>